<dbReference type="PANTHER" id="PTHR31009">
    <property type="entry name" value="S-ADENOSYL-L-METHIONINE:CARBOXYL METHYLTRANSFERASE FAMILY PROTEIN"/>
    <property type="match status" value="1"/>
</dbReference>
<accession>A0A438K5X3</accession>
<dbReference type="GO" id="GO:0008168">
    <property type="term" value="F:methyltransferase activity"/>
    <property type="evidence" value="ECO:0007669"/>
    <property type="project" value="UniProtKB-KW"/>
</dbReference>
<reference evidence="5 6" key="1">
    <citation type="journal article" date="2018" name="PLoS Genet.">
        <title>Population sequencing reveals clonal diversity and ancestral inbreeding in the grapevine cultivar Chardonnay.</title>
        <authorList>
            <person name="Roach M.J."/>
            <person name="Johnson D.L."/>
            <person name="Bohlmann J."/>
            <person name="van Vuuren H.J."/>
            <person name="Jones S.J."/>
            <person name="Pretorius I.S."/>
            <person name="Schmidt S.A."/>
            <person name="Borneman A.R."/>
        </authorList>
    </citation>
    <scope>NUCLEOTIDE SEQUENCE [LARGE SCALE GENOMIC DNA]</scope>
    <source>
        <strain evidence="6">cv. Chardonnay</strain>
        <tissue evidence="5">Leaf</tissue>
    </source>
</reference>
<comment type="caution">
    <text evidence="5">The sequence shown here is derived from an EMBL/GenBank/DDBJ whole genome shotgun (WGS) entry which is preliminary data.</text>
</comment>
<keyword evidence="4" id="KW-0460">Magnesium</keyword>
<dbReference type="Proteomes" id="UP000288805">
    <property type="component" value="Unassembled WGS sequence"/>
</dbReference>
<proteinExistence type="predicted"/>
<dbReference type="InterPro" id="IPR042086">
    <property type="entry name" value="MeTrfase_capping"/>
</dbReference>
<keyword evidence="3" id="KW-0479">Metal-binding</keyword>
<organism evidence="5 6">
    <name type="scientific">Vitis vinifera</name>
    <name type="common">Grape</name>
    <dbReference type="NCBI Taxonomy" id="29760"/>
    <lineage>
        <taxon>Eukaryota</taxon>
        <taxon>Viridiplantae</taxon>
        <taxon>Streptophyta</taxon>
        <taxon>Embryophyta</taxon>
        <taxon>Tracheophyta</taxon>
        <taxon>Spermatophyta</taxon>
        <taxon>Magnoliopsida</taxon>
        <taxon>eudicotyledons</taxon>
        <taxon>Gunneridae</taxon>
        <taxon>Pentapetalae</taxon>
        <taxon>rosids</taxon>
        <taxon>Vitales</taxon>
        <taxon>Vitaceae</taxon>
        <taxon>Viteae</taxon>
        <taxon>Vitis</taxon>
    </lineage>
</organism>
<keyword evidence="1 5" id="KW-0489">Methyltransferase</keyword>
<dbReference type="SUPFAM" id="SSF53335">
    <property type="entry name" value="S-adenosyl-L-methionine-dependent methyltransferases"/>
    <property type="match status" value="1"/>
</dbReference>
<dbReference type="Gene3D" id="3.40.50.150">
    <property type="entry name" value="Vaccinia Virus protein VP39"/>
    <property type="match status" value="1"/>
</dbReference>
<dbReference type="EMBL" id="QGNW01000015">
    <property type="protein sequence ID" value="RVX16601.1"/>
    <property type="molecule type" value="Genomic_DNA"/>
</dbReference>
<evidence type="ECO:0000256" key="1">
    <source>
        <dbReference type="ARBA" id="ARBA00022603"/>
    </source>
</evidence>
<dbReference type="GO" id="GO:0032259">
    <property type="term" value="P:methylation"/>
    <property type="evidence" value="ECO:0007669"/>
    <property type="project" value="UniProtKB-KW"/>
</dbReference>
<dbReference type="Gene3D" id="1.10.1200.270">
    <property type="entry name" value="Methyltransferase, alpha-helical capping domain"/>
    <property type="match status" value="1"/>
</dbReference>
<dbReference type="InterPro" id="IPR005299">
    <property type="entry name" value="MeTrfase_7"/>
</dbReference>
<gene>
    <name evidence="5" type="primary">SAMT_21</name>
    <name evidence="5" type="ORF">CK203_006221</name>
</gene>
<sequence length="370" mass="41750">MELVQVLHMKEGVGDASYANNSGLQKTVISKAKHVAEKAITNLYCSIMPQCLGIAELGCSSGPNALFVILELVSTAYKACQKLGRQLPEIQVFLNDLPGNDFNTLFKTVTKFQQNLSQEMGNGVGPCYFMGVPGSFYGRLFPNRSLHFVHSSYSVHWLSQVPPGLEDNKGNIFMSSSSPPSALMAYYAQFQKDFSVFLKHRAEEIVEGGRMVITIMGRRSEDPTSKECCYSWELLAWLSEIWSQRYILLYLSFFILFQSNGLIEEEKLDSFNIPQYTPSPTEMKLEIEKDGSFVIDQLEVFEVDWDCYESDGPCNAAKCMRAVAESMFAAHFGSGIIEEVFRRHREIVVDRMSKEKPQYVNLVVSMTRNG</sequence>
<name>A0A438K5X3_VITVI</name>
<dbReference type="InterPro" id="IPR029063">
    <property type="entry name" value="SAM-dependent_MTases_sf"/>
</dbReference>
<evidence type="ECO:0000256" key="2">
    <source>
        <dbReference type="ARBA" id="ARBA00022679"/>
    </source>
</evidence>
<dbReference type="AlphaFoldDB" id="A0A438K5X3"/>
<evidence type="ECO:0000313" key="5">
    <source>
        <dbReference type="EMBL" id="RVX16601.1"/>
    </source>
</evidence>
<protein>
    <submittedName>
        <fullName evidence="5">Salicylate carboxymethyltransferase</fullName>
    </submittedName>
</protein>
<evidence type="ECO:0000256" key="4">
    <source>
        <dbReference type="ARBA" id="ARBA00022842"/>
    </source>
</evidence>
<dbReference type="Pfam" id="PF03492">
    <property type="entry name" value="Methyltransf_7"/>
    <property type="match status" value="1"/>
</dbReference>
<evidence type="ECO:0000313" key="6">
    <source>
        <dbReference type="Proteomes" id="UP000288805"/>
    </source>
</evidence>
<dbReference type="GO" id="GO:0046872">
    <property type="term" value="F:metal ion binding"/>
    <property type="evidence" value="ECO:0007669"/>
    <property type="project" value="UniProtKB-KW"/>
</dbReference>
<evidence type="ECO:0000256" key="3">
    <source>
        <dbReference type="ARBA" id="ARBA00022723"/>
    </source>
</evidence>
<keyword evidence="2 5" id="KW-0808">Transferase</keyword>